<keyword evidence="3" id="KW-1185">Reference proteome</keyword>
<dbReference type="Proteomes" id="UP000003803">
    <property type="component" value="Unassembled WGS sequence"/>
</dbReference>
<evidence type="ECO:0000256" key="1">
    <source>
        <dbReference type="SAM" id="MobiDB-lite"/>
    </source>
</evidence>
<proteinExistence type="predicted"/>
<gene>
    <name evidence="2" type="ORF">ANACOL_04133</name>
</gene>
<reference evidence="2" key="2">
    <citation type="submission" date="2013-09" db="EMBL/GenBank/DDBJ databases">
        <title>Draft genome sequence of Anaerotruncus colihominis(DSM 17241).</title>
        <authorList>
            <person name="Sudarsanam P."/>
            <person name="Ley R."/>
            <person name="Guruge J."/>
            <person name="Turnbaugh P.J."/>
            <person name="Mahowald M."/>
            <person name="Liep D."/>
            <person name="Gordon J."/>
        </authorList>
    </citation>
    <scope>NUCLEOTIDE SEQUENCE</scope>
    <source>
        <strain evidence="2">DSM 17241</strain>
    </source>
</reference>
<evidence type="ECO:0000313" key="2">
    <source>
        <dbReference type="EMBL" id="EDS09359.1"/>
    </source>
</evidence>
<dbReference type="EMBL" id="ABGD02000030">
    <property type="protein sequence ID" value="EDS09359.1"/>
    <property type="molecule type" value="Genomic_DNA"/>
</dbReference>
<dbReference type="AlphaFoldDB" id="B0PGI0"/>
<sequence length="43" mass="4947">MFENSGVADFSNSPQRQHDEGAVFKKKQRLRIKGGALWKRSLK</sequence>
<organism evidence="2 3">
    <name type="scientific">Anaerotruncus colihominis DSM 17241</name>
    <dbReference type="NCBI Taxonomy" id="445972"/>
    <lineage>
        <taxon>Bacteria</taxon>
        <taxon>Bacillati</taxon>
        <taxon>Bacillota</taxon>
        <taxon>Clostridia</taxon>
        <taxon>Eubacteriales</taxon>
        <taxon>Oscillospiraceae</taxon>
        <taxon>Anaerotruncus</taxon>
    </lineage>
</organism>
<evidence type="ECO:0000313" key="3">
    <source>
        <dbReference type="Proteomes" id="UP000003803"/>
    </source>
</evidence>
<dbReference type="HOGENOM" id="CLU_3228801_0_0_9"/>
<accession>B0PGI0</accession>
<name>B0PGI0_9FIRM</name>
<feature type="region of interest" description="Disordered" evidence="1">
    <location>
        <begin position="1"/>
        <end position="27"/>
    </location>
</feature>
<comment type="caution">
    <text evidence="2">The sequence shown here is derived from an EMBL/GenBank/DDBJ whole genome shotgun (WGS) entry which is preliminary data.</text>
</comment>
<reference evidence="2" key="1">
    <citation type="submission" date="2007-11" db="EMBL/GenBank/DDBJ databases">
        <authorList>
            <person name="Fulton L."/>
            <person name="Clifton S."/>
            <person name="Fulton B."/>
            <person name="Xu J."/>
            <person name="Minx P."/>
            <person name="Pepin K.H."/>
            <person name="Johnson M."/>
            <person name="Thiruvilangam P."/>
            <person name="Bhonagiri V."/>
            <person name="Nash W.E."/>
            <person name="Mardis E.R."/>
            <person name="Wilson R.K."/>
        </authorList>
    </citation>
    <scope>NUCLEOTIDE SEQUENCE [LARGE SCALE GENOMIC DNA]</scope>
    <source>
        <strain evidence="2">DSM 17241</strain>
    </source>
</reference>
<protein>
    <submittedName>
        <fullName evidence="2">Uncharacterized protein</fullName>
    </submittedName>
</protein>